<dbReference type="Pfam" id="PF13439">
    <property type="entry name" value="Glyco_transf_4"/>
    <property type="match status" value="1"/>
</dbReference>
<dbReference type="Gene3D" id="3.40.50.2000">
    <property type="entry name" value="Glycogen Phosphorylase B"/>
    <property type="match status" value="2"/>
</dbReference>
<dbReference type="SUPFAM" id="SSF53756">
    <property type="entry name" value="UDP-Glycosyltransferase/glycogen phosphorylase"/>
    <property type="match status" value="1"/>
</dbReference>
<reference evidence="2" key="2">
    <citation type="submission" date="2021-04" db="EMBL/GenBank/DDBJ databases">
        <authorList>
            <person name="Gilroy R."/>
        </authorList>
    </citation>
    <scope>NUCLEOTIDE SEQUENCE</scope>
    <source>
        <strain evidence="2">ChiGjej6B6-14162</strain>
    </source>
</reference>
<dbReference type="PANTHER" id="PTHR12526">
    <property type="entry name" value="GLYCOSYLTRANSFERASE"/>
    <property type="match status" value="1"/>
</dbReference>
<name>A0A9D1X8S3_9BACT</name>
<evidence type="ECO:0000313" key="3">
    <source>
        <dbReference type="Proteomes" id="UP000886740"/>
    </source>
</evidence>
<feature type="domain" description="Glycosyltransferase subfamily 4-like N-terminal" evidence="1">
    <location>
        <begin position="13"/>
        <end position="222"/>
    </location>
</feature>
<evidence type="ECO:0000259" key="1">
    <source>
        <dbReference type="Pfam" id="PF13439"/>
    </source>
</evidence>
<dbReference type="Proteomes" id="UP000886740">
    <property type="component" value="Unassembled WGS sequence"/>
</dbReference>
<proteinExistence type="predicted"/>
<dbReference type="Pfam" id="PF13692">
    <property type="entry name" value="Glyco_trans_1_4"/>
    <property type="match status" value="1"/>
</dbReference>
<accession>A0A9D1X8S3</accession>
<gene>
    <name evidence="2" type="ORF">H9977_08190</name>
</gene>
<sequence>MKILILNTAEHTGGAAVAANRLLRALLCSGVSATMLVRDRATDDPAVVSLDRGAARRWLNFLYFVWERLVIYLCNRLSKRNLFQVSIANTGINIRRTAAFREADVIHIHWINQGFLSLDEIARIIASGKRVVWTLHDLWPATAICHYPGDCVKYRMGCSACPMMSENPLVDLAKRVARRKGKIDWQRVTFVGCSEWIARTARESVWLREARFVSIPNPIDTTLFRPIDRREARQRLGLPEEKRLILFAAAKLSDTRKGAAFLLEACRLLAAEIEGALEIILMGSDATELSALSPVPVRALGYISGAEKLAEAYSCADLFVIPSLEDNLPNTIMEAMTCGTPCVGFRTGGIPEMIDHEVNGYVADSRDSADLARGIAWVLRHPEPGHLSAACREKVMRCYQESVVAKKYIALYQKLIQEKI</sequence>
<comment type="caution">
    <text evidence="2">The sequence shown here is derived from an EMBL/GenBank/DDBJ whole genome shotgun (WGS) entry which is preliminary data.</text>
</comment>
<dbReference type="CDD" id="cd03825">
    <property type="entry name" value="GT4_WcaC-like"/>
    <property type="match status" value="1"/>
</dbReference>
<dbReference type="EMBL" id="DXEL01000055">
    <property type="protein sequence ID" value="HIX74993.1"/>
    <property type="molecule type" value="Genomic_DNA"/>
</dbReference>
<dbReference type="AlphaFoldDB" id="A0A9D1X8S3"/>
<dbReference type="PANTHER" id="PTHR12526:SF637">
    <property type="entry name" value="GLYCOSYLTRANSFERASE EPSF-RELATED"/>
    <property type="match status" value="1"/>
</dbReference>
<reference evidence="2" key="1">
    <citation type="journal article" date="2021" name="PeerJ">
        <title>Extensive microbial diversity within the chicken gut microbiome revealed by metagenomics and culture.</title>
        <authorList>
            <person name="Gilroy R."/>
            <person name="Ravi A."/>
            <person name="Getino M."/>
            <person name="Pursley I."/>
            <person name="Horton D.L."/>
            <person name="Alikhan N.F."/>
            <person name="Baker D."/>
            <person name="Gharbi K."/>
            <person name="Hall N."/>
            <person name="Watson M."/>
            <person name="Adriaenssens E.M."/>
            <person name="Foster-Nyarko E."/>
            <person name="Jarju S."/>
            <person name="Secka A."/>
            <person name="Antonio M."/>
            <person name="Oren A."/>
            <person name="Chaudhuri R.R."/>
            <person name="La Ragione R."/>
            <person name="Hildebrand F."/>
            <person name="Pallen M.J."/>
        </authorList>
    </citation>
    <scope>NUCLEOTIDE SEQUENCE</scope>
    <source>
        <strain evidence="2">ChiGjej6B6-14162</strain>
    </source>
</reference>
<organism evidence="2 3">
    <name type="scientific">Candidatus Parabacteroides intestinipullorum</name>
    <dbReference type="NCBI Taxonomy" id="2838723"/>
    <lineage>
        <taxon>Bacteria</taxon>
        <taxon>Pseudomonadati</taxon>
        <taxon>Bacteroidota</taxon>
        <taxon>Bacteroidia</taxon>
        <taxon>Bacteroidales</taxon>
        <taxon>Tannerellaceae</taxon>
        <taxon>Parabacteroides</taxon>
    </lineage>
</organism>
<evidence type="ECO:0000313" key="2">
    <source>
        <dbReference type="EMBL" id="HIX74993.1"/>
    </source>
</evidence>
<dbReference type="GO" id="GO:0016757">
    <property type="term" value="F:glycosyltransferase activity"/>
    <property type="evidence" value="ECO:0007669"/>
    <property type="project" value="UniProtKB-ARBA"/>
</dbReference>
<dbReference type="InterPro" id="IPR028098">
    <property type="entry name" value="Glyco_trans_4-like_N"/>
</dbReference>
<protein>
    <submittedName>
        <fullName evidence="2">Glycosyltransferase family 4 protein</fullName>
    </submittedName>
</protein>